<dbReference type="EMBL" id="JADQAZ010000001">
    <property type="protein sequence ID" value="MBT0956933.1"/>
    <property type="molecule type" value="Genomic_DNA"/>
</dbReference>
<evidence type="ECO:0000256" key="6">
    <source>
        <dbReference type="ARBA" id="ARBA00029440"/>
    </source>
</evidence>
<comment type="caution">
    <text evidence="9">The sequence shown here is derived from an EMBL/GenBank/DDBJ whole genome shotgun (WGS) entry which is preliminary data.</text>
</comment>
<evidence type="ECO:0000313" key="10">
    <source>
        <dbReference type="Proteomes" id="UP001315686"/>
    </source>
</evidence>
<dbReference type="InterPro" id="IPR004839">
    <property type="entry name" value="Aminotransferase_I/II_large"/>
</dbReference>
<comment type="similarity">
    <text evidence="2">Belongs to the class-II pyridoxal-phosphate-dependent aminotransferase family. Histidinol-phosphate aminotransferase subfamily.</text>
</comment>
<gene>
    <name evidence="9" type="ORF">IV417_06015</name>
</gene>
<dbReference type="InterPro" id="IPR050106">
    <property type="entry name" value="HistidinolP_aminotransfase"/>
</dbReference>
<accession>A0AAP2CN70</accession>
<keyword evidence="10" id="KW-1185">Reference proteome</keyword>
<comment type="pathway">
    <text evidence="6">Amino-acid biosynthesis.</text>
</comment>
<dbReference type="NCBIfam" id="NF006014">
    <property type="entry name" value="PRK08153.1"/>
    <property type="match status" value="1"/>
</dbReference>
<dbReference type="InterPro" id="IPR015422">
    <property type="entry name" value="PyrdxlP-dep_Trfase_small"/>
</dbReference>
<reference evidence="9 10" key="1">
    <citation type="journal article" date="2021" name="Arch. Microbiol.">
        <title>Harenicola maris gen. nov., sp. nov. isolated from the Sea of Japan shallow sediments.</title>
        <authorList>
            <person name="Romanenko L.A."/>
            <person name="Kurilenko V.V."/>
            <person name="Chernysheva N.Y."/>
            <person name="Tekutyeva L.A."/>
            <person name="Velansky P.V."/>
            <person name="Svetashev V.I."/>
            <person name="Isaeva M.P."/>
        </authorList>
    </citation>
    <scope>NUCLEOTIDE SEQUENCE [LARGE SCALE GENOMIC DNA]</scope>
    <source>
        <strain evidence="9 10">KMM 3653</strain>
    </source>
</reference>
<dbReference type="InterPro" id="IPR015424">
    <property type="entry name" value="PyrdxlP-dep_Trfase"/>
</dbReference>
<dbReference type="AlphaFoldDB" id="A0AAP2CN70"/>
<evidence type="ECO:0000256" key="5">
    <source>
        <dbReference type="ARBA" id="ARBA00022898"/>
    </source>
</evidence>
<dbReference type="GO" id="GO:0008483">
    <property type="term" value="F:transaminase activity"/>
    <property type="evidence" value="ECO:0007669"/>
    <property type="project" value="UniProtKB-KW"/>
</dbReference>
<dbReference type="PANTHER" id="PTHR43643:SF3">
    <property type="entry name" value="HISTIDINOL-PHOSPHATE AMINOTRANSFERASE"/>
    <property type="match status" value="1"/>
</dbReference>
<protein>
    <submittedName>
        <fullName evidence="9">Pyridoxal phosphate-dependent aminotransferase</fullName>
    </submittedName>
</protein>
<keyword evidence="4" id="KW-0808">Transferase</keyword>
<dbReference type="Gene3D" id="3.90.1150.10">
    <property type="entry name" value="Aspartate Aminotransferase, domain 1"/>
    <property type="match status" value="1"/>
</dbReference>
<dbReference type="InterPro" id="IPR001917">
    <property type="entry name" value="Aminotrans_II_pyridoxalP_BS"/>
</dbReference>
<dbReference type="Proteomes" id="UP001315686">
    <property type="component" value="Unassembled WGS sequence"/>
</dbReference>
<evidence type="ECO:0000259" key="8">
    <source>
        <dbReference type="Pfam" id="PF00155"/>
    </source>
</evidence>
<organism evidence="9 10">
    <name type="scientific">Harenicola maris</name>
    <dbReference type="NCBI Taxonomy" id="2841044"/>
    <lineage>
        <taxon>Bacteria</taxon>
        <taxon>Pseudomonadati</taxon>
        <taxon>Pseudomonadota</taxon>
        <taxon>Alphaproteobacteria</taxon>
        <taxon>Rhodobacterales</taxon>
        <taxon>Paracoccaceae</taxon>
        <taxon>Harenicola</taxon>
    </lineage>
</organism>
<evidence type="ECO:0000256" key="7">
    <source>
        <dbReference type="RuleBase" id="RU003693"/>
    </source>
</evidence>
<comment type="cofactor">
    <cofactor evidence="1 7">
        <name>pyridoxal 5'-phosphate</name>
        <dbReference type="ChEBI" id="CHEBI:597326"/>
    </cofactor>
</comment>
<dbReference type="InterPro" id="IPR015421">
    <property type="entry name" value="PyrdxlP-dep_Trfase_major"/>
</dbReference>
<keyword evidence="5 7" id="KW-0663">Pyridoxal phosphate</keyword>
<evidence type="ECO:0000256" key="3">
    <source>
        <dbReference type="ARBA" id="ARBA00022576"/>
    </source>
</evidence>
<evidence type="ECO:0000256" key="1">
    <source>
        <dbReference type="ARBA" id="ARBA00001933"/>
    </source>
</evidence>
<evidence type="ECO:0000256" key="2">
    <source>
        <dbReference type="ARBA" id="ARBA00007970"/>
    </source>
</evidence>
<evidence type="ECO:0000256" key="4">
    <source>
        <dbReference type="ARBA" id="ARBA00022679"/>
    </source>
</evidence>
<dbReference type="CDD" id="cd00609">
    <property type="entry name" value="AAT_like"/>
    <property type="match status" value="1"/>
</dbReference>
<dbReference type="SUPFAM" id="SSF53383">
    <property type="entry name" value="PLP-dependent transferases"/>
    <property type="match status" value="1"/>
</dbReference>
<dbReference type="PROSITE" id="PS00599">
    <property type="entry name" value="AA_TRANSFER_CLASS_2"/>
    <property type="match status" value="1"/>
</dbReference>
<dbReference type="Gene3D" id="3.40.640.10">
    <property type="entry name" value="Type I PLP-dependent aspartate aminotransferase-like (Major domain)"/>
    <property type="match status" value="1"/>
</dbReference>
<name>A0AAP2CN70_9RHOB</name>
<dbReference type="GO" id="GO:0030170">
    <property type="term" value="F:pyridoxal phosphate binding"/>
    <property type="evidence" value="ECO:0007669"/>
    <property type="project" value="InterPro"/>
</dbReference>
<keyword evidence="3 9" id="KW-0032">Aminotransferase</keyword>
<sequence>MMAARLTPLAQSLPASVPFVGPEAAERARGAGFTARLGANENVFGPSPKAIAAMETAAGDIWKYADPESHDLVTALAAHHGVAPANVMVGEGIDGLLGYLVRLYVGPGDAVVTSEGAYPTFNYHVAGYGGTLHKVPYRGDHEDPEALLTKAAEVGAKLVYLANPDNPMGTWHAGSVIEDMVARLPEGSLLVLDEAYVEMAPEGAVPRIAIDHPGVLRMRTFSKAYGMAGARVGYAIGAAEQIEAFHKVRNHFGMNRAAQAGALAALGDQAYLADVLSRIAAAREEIARIAAENGLSALPSATNFVTVDCGRDGDFARAVLAGLVARGIFVRMPFVAPQDRAIRISCGTAADLAAFAEALPSALAETAGA</sequence>
<feature type="domain" description="Aminotransferase class I/classII large" evidence="8">
    <location>
        <begin position="37"/>
        <end position="359"/>
    </location>
</feature>
<proteinExistence type="inferred from homology"/>
<dbReference type="PANTHER" id="PTHR43643">
    <property type="entry name" value="HISTIDINOL-PHOSPHATE AMINOTRANSFERASE 2"/>
    <property type="match status" value="1"/>
</dbReference>
<dbReference type="Pfam" id="PF00155">
    <property type="entry name" value="Aminotran_1_2"/>
    <property type="match status" value="1"/>
</dbReference>
<evidence type="ECO:0000313" key="9">
    <source>
        <dbReference type="EMBL" id="MBT0956933.1"/>
    </source>
</evidence>